<accession>A0A836AAY1</accession>
<reference evidence="2 3" key="1">
    <citation type="submission" date="2020-12" db="EMBL/GenBank/DDBJ databases">
        <title>De novo assembly of Tibetan sheep genome.</title>
        <authorList>
            <person name="Li X."/>
        </authorList>
    </citation>
    <scope>NUCLEOTIDE SEQUENCE [LARGE SCALE GENOMIC DNA]</scope>
    <source>
        <tissue evidence="2">Heart</tissue>
    </source>
</reference>
<dbReference type="PANTHER" id="PTHR24147">
    <property type="entry name" value="ANKYRIN REPEAT DOMAIN 36-RELATED"/>
    <property type="match status" value="1"/>
</dbReference>
<evidence type="ECO:0000313" key="2">
    <source>
        <dbReference type="EMBL" id="KAG5212432.1"/>
    </source>
</evidence>
<feature type="repeat" description="ANK" evidence="1">
    <location>
        <begin position="167"/>
        <end position="199"/>
    </location>
</feature>
<evidence type="ECO:0000313" key="3">
    <source>
        <dbReference type="Proteomes" id="UP000664991"/>
    </source>
</evidence>
<dbReference type="SUPFAM" id="SSF48403">
    <property type="entry name" value="Ankyrin repeat"/>
    <property type="match status" value="1"/>
</dbReference>
<dbReference type="EMBL" id="JAEMGP010000003">
    <property type="protein sequence ID" value="KAG5212432.1"/>
    <property type="molecule type" value="Genomic_DNA"/>
</dbReference>
<feature type="repeat" description="ANK" evidence="1">
    <location>
        <begin position="67"/>
        <end position="99"/>
    </location>
</feature>
<gene>
    <name evidence="2" type="ORF">JEQ12_014861</name>
</gene>
<sequence>MTREEEEKWDGDENNHSQVKAQINDGAVKKKGRPVRTVLHLACANGRSAVVTFLLERKCLLNLCDNEKKTALMRAVACQEEECATLLLERGANPNVMDICGNTALHYAVFFGQNLSLTAKLLSYNAYIEARNKDDLIPLLLAIHERRGQMVEFLVKKEANIHAVDKMKRTALMLAVKYESPNVVRHLLQQGVDIFFQDVFGWIAEEYAIIGDCISFTAQLSPSPLIPLRQPQLLDSGDSTQTLWSL</sequence>
<dbReference type="Pfam" id="PF12796">
    <property type="entry name" value="Ank_2"/>
    <property type="match status" value="2"/>
</dbReference>
<dbReference type="AlphaFoldDB" id="A0A836AAY1"/>
<feature type="repeat" description="ANK" evidence="1">
    <location>
        <begin position="100"/>
        <end position="133"/>
    </location>
</feature>
<dbReference type="Proteomes" id="UP000664991">
    <property type="component" value="Unassembled WGS sequence"/>
</dbReference>
<organism evidence="2 3">
    <name type="scientific">Ovis aries</name>
    <name type="common">Sheep</name>
    <dbReference type="NCBI Taxonomy" id="9940"/>
    <lineage>
        <taxon>Eukaryota</taxon>
        <taxon>Metazoa</taxon>
        <taxon>Chordata</taxon>
        <taxon>Craniata</taxon>
        <taxon>Vertebrata</taxon>
        <taxon>Euteleostomi</taxon>
        <taxon>Mammalia</taxon>
        <taxon>Eutheria</taxon>
        <taxon>Laurasiatheria</taxon>
        <taxon>Artiodactyla</taxon>
        <taxon>Ruminantia</taxon>
        <taxon>Pecora</taxon>
        <taxon>Bovidae</taxon>
        <taxon>Caprinae</taxon>
        <taxon>Ovis</taxon>
    </lineage>
</organism>
<dbReference type="SMART" id="SM00248">
    <property type="entry name" value="ANK"/>
    <property type="match status" value="5"/>
</dbReference>
<evidence type="ECO:0000256" key="1">
    <source>
        <dbReference type="PROSITE-ProRule" id="PRU00023"/>
    </source>
</evidence>
<evidence type="ECO:0008006" key="4">
    <source>
        <dbReference type="Google" id="ProtNLM"/>
    </source>
</evidence>
<dbReference type="InterPro" id="IPR050657">
    <property type="entry name" value="Ankyrin_repeat_domain"/>
</dbReference>
<protein>
    <recommendedName>
        <fullName evidence="4">Ankyrin repeat domain-containing protein 19</fullName>
    </recommendedName>
</protein>
<proteinExistence type="predicted"/>
<dbReference type="PANTHER" id="PTHR24147:SF64">
    <property type="entry name" value="ANKYRIN REPEAT DOMAIN-CONTAINING PROTEIN 19-RELATED"/>
    <property type="match status" value="1"/>
</dbReference>
<dbReference type="Gene3D" id="1.25.40.20">
    <property type="entry name" value="Ankyrin repeat-containing domain"/>
    <property type="match status" value="2"/>
</dbReference>
<comment type="caution">
    <text evidence="2">The sequence shown here is derived from an EMBL/GenBank/DDBJ whole genome shotgun (WGS) entry which is preliminary data.</text>
</comment>
<dbReference type="InterPro" id="IPR036770">
    <property type="entry name" value="Ankyrin_rpt-contain_sf"/>
</dbReference>
<keyword evidence="1" id="KW-0040">ANK repeat</keyword>
<name>A0A836AAY1_SHEEP</name>
<dbReference type="InterPro" id="IPR002110">
    <property type="entry name" value="Ankyrin_rpt"/>
</dbReference>
<dbReference type="PROSITE" id="PS50088">
    <property type="entry name" value="ANK_REPEAT"/>
    <property type="match status" value="3"/>
</dbReference>